<gene>
    <name evidence="1" type="ORF">DNX69_11050</name>
</gene>
<dbReference type="Proteomes" id="UP000248134">
    <property type="component" value="Unassembled WGS sequence"/>
</dbReference>
<comment type="caution">
    <text evidence="1">The sequence shown here is derived from an EMBL/GenBank/DDBJ whole genome shotgun (WGS) entry which is preliminary data.</text>
</comment>
<dbReference type="Pfam" id="PF13618">
    <property type="entry name" value="Gluconate_2-dh3"/>
    <property type="match status" value="1"/>
</dbReference>
<dbReference type="AlphaFoldDB" id="A0A323UJA3"/>
<evidence type="ECO:0000313" key="1">
    <source>
        <dbReference type="EMBL" id="PZA12499.1"/>
    </source>
</evidence>
<dbReference type="InterPro" id="IPR027056">
    <property type="entry name" value="Gluconate_2DH_su3"/>
</dbReference>
<dbReference type="EMBL" id="QKQS01000013">
    <property type="protein sequence ID" value="PZA12499.1"/>
    <property type="molecule type" value="Genomic_DNA"/>
</dbReference>
<sequence length="222" mass="25225">MRDPSRSLKPTDRYPGYDVLAKRNGPSWNAKTRQVISRRLAITSEPRYFNADEFATVQALAELIVPQPADRPPVPVAALIDDRLHLGKSDGYRLPNMPRDGEAWKRGVAALDAEARAAHGRRFAELSKPLQTELIERMQRDELSDPAWGEMQPSQFWKRRLGRDVVMAYYAHPSAWSEIGWGGPASPRGYVRLDFNDRDPWEAAEAEGFDDDTARRINRGVR</sequence>
<proteinExistence type="predicted"/>
<protein>
    <submittedName>
        <fullName evidence="1">Gluconate 2-dehydrogenase subunit 3 family protein</fullName>
    </submittedName>
</protein>
<accession>A0A323UJA3</accession>
<name>A0A323UJA3_RHOPL</name>
<organism evidence="1 2">
    <name type="scientific">Rhodopseudomonas palustris</name>
    <dbReference type="NCBI Taxonomy" id="1076"/>
    <lineage>
        <taxon>Bacteria</taxon>
        <taxon>Pseudomonadati</taxon>
        <taxon>Pseudomonadota</taxon>
        <taxon>Alphaproteobacteria</taxon>
        <taxon>Hyphomicrobiales</taxon>
        <taxon>Nitrobacteraceae</taxon>
        <taxon>Rhodopseudomonas</taxon>
    </lineage>
</organism>
<dbReference type="OrthoDB" id="9780765at2"/>
<evidence type="ECO:0000313" key="2">
    <source>
        <dbReference type="Proteomes" id="UP000248134"/>
    </source>
</evidence>
<dbReference type="RefSeq" id="WP_110785998.1">
    <property type="nucleotide sequence ID" value="NZ_QKQS01000013.1"/>
</dbReference>
<reference evidence="1 2" key="1">
    <citation type="submission" date="2018-06" db="EMBL/GenBank/DDBJ databases">
        <title>Draft Whole-Genome Sequence of the purple photosynthetic bacterium Rhodospeudomonas palustris XCP.</title>
        <authorList>
            <person name="Rayyan A."/>
            <person name="Meyer T.E."/>
            <person name="Kyndt J.A."/>
        </authorList>
    </citation>
    <scope>NUCLEOTIDE SEQUENCE [LARGE SCALE GENOMIC DNA]</scope>
    <source>
        <strain evidence="1 2">XCP</strain>
    </source>
</reference>